<organism evidence="3 4">
    <name type="scientific">Candidatus Liberibacter asiaticus str. gxpsy</name>
    <dbReference type="NCBI Taxonomy" id="1174529"/>
    <lineage>
        <taxon>Bacteria</taxon>
        <taxon>Pseudomonadati</taxon>
        <taxon>Pseudomonadota</taxon>
        <taxon>Alphaproteobacteria</taxon>
        <taxon>Hyphomicrobiales</taxon>
        <taxon>Rhizobiaceae</taxon>
        <taxon>Liberibacter</taxon>
    </lineage>
</organism>
<dbReference type="NCBIfam" id="TIGR00135">
    <property type="entry name" value="gatC"/>
    <property type="match status" value="1"/>
</dbReference>
<sequence length="95" mass="10694">MLIDVVDVKRIAHFSRISIKEEDIPLFLLRLNNTLSVLEKISEVNVEGVEPMVSVVPMKMVHRPDVVCDGDKVESILSNAPHVEKNFFVVPKAVE</sequence>
<keyword evidence="1 2" id="KW-0436">Ligase</keyword>
<comment type="catalytic activity">
    <reaction evidence="2">
        <text>L-glutamyl-tRNA(Gln) + L-glutamine + ATP + H2O = L-glutaminyl-tRNA(Gln) + L-glutamate + ADP + phosphate + H(+)</text>
        <dbReference type="Rhea" id="RHEA:17521"/>
        <dbReference type="Rhea" id="RHEA-COMP:9681"/>
        <dbReference type="Rhea" id="RHEA-COMP:9684"/>
        <dbReference type="ChEBI" id="CHEBI:15377"/>
        <dbReference type="ChEBI" id="CHEBI:15378"/>
        <dbReference type="ChEBI" id="CHEBI:29985"/>
        <dbReference type="ChEBI" id="CHEBI:30616"/>
        <dbReference type="ChEBI" id="CHEBI:43474"/>
        <dbReference type="ChEBI" id="CHEBI:58359"/>
        <dbReference type="ChEBI" id="CHEBI:78520"/>
        <dbReference type="ChEBI" id="CHEBI:78521"/>
        <dbReference type="ChEBI" id="CHEBI:456216"/>
    </reaction>
</comment>
<accession>A0ABN4B1G3</accession>
<dbReference type="HAMAP" id="MF_00122">
    <property type="entry name" value="GatC"/>
    <property type="match status" value="1"/>
</dbReference>
<gene>
    <name evidence="2" type="primary">gatC</name>
    <name evidence="3" type="ORF">WSI_04215</name>
</gene>
<evidence type="ECO:0000313" key="3">
    <source>
        <dbReference type="EMBL" id="AGH17213.1"/>
    </source>
</evidence>
<protein>
    <recommendedName>
        <fullName evidence="2">Aspartyl/glutamyl-tRNA(Asn/Gln) amidotransferase subunit C</fullName>
        <shortName evidence="2">Asp/Glu-ADT subunit C</shortName>
        <ecNumber evidence="2">6.3.5.-</ecNumber>
    </recommendedName>
</protein>
<comment type="catalytic activity">
    <reaction evidence="2">
        <text>L-aspartyl-tRNA(Asn) + L-glutamine + ATP + H2O = L-asparaginyl-tRNA(Asn) + L-glutamate + ADP + phosphate + 2 H(+)</text>
        <dbReference type="Rhea" id="RHEA:14513"/>
        <dbReference type="Rhea" id="RHEA-COMP:9674"/>
        <dbReference type="Rhea" id="RHEA-COMP:9677"/>
        <dbReference type="ChEBI" id="CHEBI:15377"/>
        <dbReference type="ChEBI" id="CHEBI:15378"/>
        <dbReference type="ChEBI" id="CHEBI:29985"/>
        <dbReference type="ChEBI" id="CHEBI:30616"/>
        <dbReference type="ChEBI" id="CHEBI:43474"/>
        <dbReference type="ChEBI" id="CHEBI:58359"/>
        <dbReference type="ChEBI" id="CHEBI:78515"/>
        <dbReference type="ChEBI" id="CHEBI:78516"/>
        <dbReference type="ChEBI" id="CHEBI:456216"/>
    </reaction>
</comment>
<dbReference type="PANTHER" id="PTHR15004:SF0">
    <property type="entry name" value="GLUTAMYL-TRNA(GLN) AMIDOTRANSFERASE SUBUNIT C, MITOCHONDRIAL"/>
    <property type="match status" value="1"/>
</dbReference>
<reference evidence="3 4" key="1">
    <citation type="journal article" date="2013" name="Genome Announc.">
        <title>Complete Genome Sequence of a Chinese Strain of 'Candidatus Liberibacter asiaticus'.</title>
        <authorList>
            <person name="Lin H."/>
            <person name="Han C.S."/>
            <person name="Liu B."/>
            <person name="Lou B."/>
            <person name="Bai X."/>
            <person name="Deng C."/>
            <person name="Civerolo E.L."/>
            <person name="Gupta G."/>
        </authorList>
    </citation>
    <scope>NUCLEOTIDE SEQUENCE [LARGE SCALE GENOMIC DNA]</scope>
    <source>
        <strain evidence="4">gxpsy</strain>
    </source>
</reference>
<dbReference type="Pfam" id="PF02686">
    <property type="entry name" value="GatC"/>
    <property type="match status" value="1"/>
</dbReference>
<keyword evidence="4" id="KW-1185">Reference proteome</keyword>
<name>A0ABN4B1G3_LIBAS</name>
<dbReference type="PANTHER" id="PTHR15004">
    <property type="entry name" value="GLUTAMYL-TRNA(GLN) AMIDOTRANSFERASE SUBUNIT C, MITOCHONDRIAL"/>
    <property type="match status" value="1"/>
</dbReference>
<comment type="similarity">
    <text evidence="2">Belongs to the GatC family.</text>
</comment>
<comment type="function">
    <text evidence="2">Allows the formation of correctly charged Asn-tRNA(Asn) or Gln-tRNA(Gln) through the transamidation of misacylated Asp-tRNA(Asn) or Glu-tRNA(Gln) in organisms which lack either or both of asparaginyl-tRNA or glutaminyl-tRNA synthetases. The reaction takes place in the presence of glutamine and ATP through an activated phospho-Asp-tRNA(Asn) or phospho-Glu-tRNA(Gln).</text>
</comment>
<keyword evidence="2" id="KW-0648">Protein biosynthesis</keyword>
<dbReference type="InterPro" id="IPR003837">
    <property type="entry name" value="GatC"/>
</dbReference>
<proteinExistence type="inferred from homology"/>
<dbReference type="GeneID" id="93077213"/>
<evidence type="ECO:0000256" key="2">
    <source>
        <dbReference type="HAMAP-Rule" id="MF_00122"/>
    </source>
</evidence>
<dbReference type="SUPFAM" id="SSF141000">
    <property type="entry name" value="Glu-tRNAGln amidotransferase C subunit"/>
    <property type="match status" value="1"/>
</dbReference>
<comment type="subunit">
    <text evidence="2">Heterotrimer of A, B and C subunits.</text>
</comment>
<dbReference type="RefSeq" id="WP_015452808.1">
    <property type="nucleotide sequence ID" value="NC_020549.1"/>
</dbReference>
<keyword evidence="2" id="KW-0547">Nucleotide-binding</keyword>
<dbReference type="Proteomes" id="UP000011820">
    <property type="component" value="Chromosome"/>
</dbReference>
<evidence type="ECO:0000256" key="1">
    <source>
        <dbReference type="ARBA" id="ARBA00022598"/>
    </source>
</evidence>
<dbReference type="EC" id="6.3.5.-" evidence="2"/>
<dbReference type="Gene3D" id="1.10.20.60">
    <property type="entry name" value="Glu-tRNAGln amidotransferase C subunit, N-terminal domain"/>
    <property type="match status" value="1"/>
</dbReference>
<keyword evidence="2" id="KW-0067">ATP-binding</keyword>
<dbReference type="InterPro" id="IPR036113">
    <property type="entry name" value="Asp/Glu-ADT_sf_sub_c"/>
</dbReference>
<dbReference type="EMBL" id="CP004005">
    <property type="protein sequence ID" value="AGH17213.1"/>
    <property type="molecule type" value="Genomic_DNA"/>
</dbReference>
<evidence type="ECO:0000313" key="4">
    <source>
        <dbReference type="Proteomes" id="UP000011820"/>
    </source>
</evidence>